<evidence type="ECO:0000259" key="3">
    <source>
        <dbReference type="PROSITE" id="PS01031"/>
    </source>
</evidence>
<accession>F4YAX0</accession>
<dbReference type="InterPro" id="IPR001436">
    <property type="entry name" value="Alpha-crystallin/sHSP_animal"/>
</dbReference>
<reference evidence="4" key="1">
    <citation type="journal article" date="2011" name="Comp. Biochem. Physiol. C Toxicol. Pharmacol.">
        <title>Molecular and biochemical modulation of heat shock protein 20 (Hsp20) gene by temperature stress and hydrogen peroxide (H2O2) in the monogonont rotifer, Brachionus sp.</title>
        <authorList>
            <person name="Rhee J.-S."/>
            <person name="Kim R.-O."/>
            <person name="Choi H.-G."/>
            <person name="Lee J."/>
            <person name="Lee Y.-M."/>
            <person name="Lee J.-S."/>
        </authorList>
    </citation>
    <scope>NUCLEOTIDE SEQUENCE</scope>
</reference>
<dbReference type="GO" id="GO:0005634">
    <property type="term" value="C:nucleus"/>
    <property type="evidence" value="ECO:0007669"/>
    <property type="project" value="TreeGrafter"/>
</dbReference>
<dbReference type="InterPro" id="IPR002068">
    <property type="entry name" value="A-crystallin/Hsp20_dom"/>
</dbReference>
<dbReference type="GO" id="GO:0042026">
    <property type="term" value="P:protein refolding"/>
    <property type="evidence" value="ECO:0007669"/>
    <property type="project" value="TreeGrafter"/>
</dbReference>
<evidence type="ECO:0000256" key="2">
    <source>
        <dbReference type="RuleBase" id="RU003616"/>
    </source>
</evidence>
<organism evidence="4">
    <name type="scientific">Brachionus ibericus</name>
    <dbReference type="NCBI Taxonomy" id="183141"/>
    <lineage>
        <taxon>Eukaryota</taxon>
        <taxon>Metazoa</taxon>
        <taxon>Spiralia</taxon>
        <taxon>Gnathifera</taxon>
        <taxon>Rotifera</taxon>
        <taxon>Eurotatoria</taxon>
        <taxon>Monogononta</taxon>
        <taxon>Pseudotrocha</taxon>
        <taxon>Ploima</taxon>
        <taxon>Brachionidae</taxon>
        <taxon>Brachionus</taxon>
    </lineage>
</organism>
<evidence type="ECO:0000256" key="1">
    <source>
        <dbReference type="PROSITE-ProRule" id="PRU00285"/>
    </source>
</evidence>
<dbReference type="SUPFAM" id="SSF49764">
    <property type="entry name" value="HSP20-like chaperones"/>
    <property type="match status" value="1"/>
</dbReference>
<sequence length="173" mass="19923">MGDMDQWFREPVHGPNTLDLFDPFDELDNTISRNLQWLNRPEFLNYMPLFPKVPQKYRITLDCVGFSPKSITTEITENNKLIVHGREESKQGEDFSVREFKKSFHLPDTCEKDKMVSFMATGGKLVVEVPLKETDKSPNQDLFPKIVDKNGSKVVKMQFILPENVDPENASIS</sequence>
<protein>
    <submittedName>
        <fullName evidence="4">Hsp20</fullName>
    </submittedName>
</protein>
<dbReference type="EMBL" id="GU461594">
    <property type="protein sequence ID" value="ADK55598.1"/>
    <property type="molecule type" value="mRNA"/>
</dbReference>
<dbReference type="PANTHER" id="PTHR45640:SF26">
    <property type="entry name" value="RE23625P"/>
    <property type="match status" value="1"/>
</dbReference>
<name>F4YAX0_9BILA</name>
<dbReference type="PANTHER" id="PTHR45640">
    <property type="entry name" value="HEAT SHOCK PROTEIN HSP-12.2-RELATED"/>
    <property type="match status" value="1"/>
</dbReference>
<comment type="similarity">
    <text evidence="1 2">Belongs to the small heat shock protein (HSP20) family.</text>
</comment>
<dbReference type="Gene3D" id="2.60.40.790">
    <property type="match status" value="1"/>
</dbReference>
<dbReference type="CDD" id="cd06526">
    <property type="entry name" value="metazoan_ACD"/>
    <property type="match status" value="1"/>
</dbReference>
<proteinExistence type="evidence at transcript level"/>
<dbReference type="Pfam" id="PF00011">
    <property type="entry name" value="HSP20"/>
    <property type="match status" value="1"/>
</dbReference>
<evidence type="ECO:0000313" key="4">
    <source>
        <dbReference type="EMBL" id="ADK55598.1"/>
    </source>
</evidence>
<feature type="domain" description="SHSP" evidence="3">
    <location>
        <begin position="38"/>
        <end position="149"/>
    </location>
</feature>
<dbReference type="GO" id="GO:0005737">
    <property type="term" value="C:cytoplasm"/>
    <property type="evidence" value="ECO:0007669"/>
    <property type="project" value="TreeGrafter"/>
</dbReference>
<dbReference type="InterPro" id="IPR008978">
    <property type="entry name" value="HSP20-like_chaperone"/>
</dbReference>
<dbReference type="AlphaFoldDB" id="F4YAX0"/>
<dbReference type="GO" id="GO:0009408">
    <property type="term" value="P:response to heat"/>
    <property type="evidence" value="ECO:0007669"/>
    <property type="project" value="TreeGrafter"/>
</dbReference>
<dbReference type="GO" id="GO:0051082">
    <property type="term" value="F:unfolded protein binding"/>
    <property type="evidence" value="ECO:0007669"/>
    <property type="project" value="TreeGrafter"/>
</dbReference>
<dbReference type="PROSITE" id="PS01031">
    <property type="entry name" value="SHSP"/>
    <property type="match status" value="1"/>
</dbReference>